<dbReference type="InterPro" id="IPR045338">
    <property type="entry name" value="DUF6535"/>
</dbReference>
<proteinExistence type="predicted"/>
<keyword evidence="1" id="KW-0472">Membrane</keyword>
<dbReference type="Proteomes" id="UP000308652">
    <property type="component" value="Unassembled WGS sequence"/>
</dbReference>
<sequence length="119" mass="13139">AWNPLLDSTIKNAQPTLERWRGGLDTLLIFVGFFSSIVASFLVESSKNLRSDEGFITNQLLSNLTEVVIGLAGDRTTQLPAPSVPTTFIPDPLDVRLNLYWSLALIISVSPTSLYKLNF</sequence>
<dbReference type="OrthoDB" id="3064335at2759"/>
<keyword evidence="1" id="KW-0812">Transmembrane</keyword>
<evidence type="ECO:0000259" key="2">
    <source>
        <dbReference type="Pfam" id="PF20153"/>
    </source>
</evidence>
<dbReference type="AlphaFoldDB" id="A0A5C3LS01"/>
<feature type="transmembrane region" description="Helical" evidence="1">
    <location>
        <begin position="24"/>
        <end position="43"/>
    </location>
</feature>
<name>A0A5C3LS01_9AGAR</name>
<dbReference type="EMBL" id="ML213620">
    <property type="protein sequence ID" value="TFK35552.1"/>
    <property type="molecule type" value="Genomic_DNA"/>
</dbReference>
<reference evidence="3 4" key="1">
    <citation type="journal article" date="2019" name="Nat. Ecol. Evol.">
        <title>Megaphylogeny resolves global patterns of mushroom evolution.</title>
        <authorList>
            <person name="Varga T."/>
            <person name="Krizsan K."/>
            <person name="Foldi C."/>
            <person name="Dima B."/>
            <person name="Sanchez-Garcia M."/>
            <person name="Sanchez-Ramirez S."/>
            <person name="Szollosi G.J."/>
            <person name="Szarkandi J.G."/>
            <person name="Papp V."/>
            <person name="Albert L."/>
            <person name="Andreopoulos W."/>
            <person name="Angelini C."/>
            <person name="Antonin V."/>
            <person name="Barry K.W."/>
            <person name="Bougher N.L."/>
            <person name="Buchanan P."/>
            <person name="Buyck B."/>
            <person name="Bense V."/>
            <person name="Catcheside P."/>
            <person name="Chovatia M."/>
            <person name="Cooper J."/>
            <person name="Damon W."/>
            <person name="Desjardin D."/>
            <person name="Finy P."/>
            <person name="Geml J."/>
            <person name="Haridas S."/>
            <person name="Hughes K."/>
            <person name="Justo A."/>
            <person name="Karasinski D."/>
            <person name="Kautmanova I."/>
            <person name="Kiss B."/>
            <person name="Kocsube S."/>
            <person name="Kotiranta H."/>
            <person name="LaButti K.M."/>
            <person name="Lechner B.E."/>
            <person name="Liimatainen K."/>
            <person name="Lipzen A."/>
            <person name="Lukacs Z."/>
            <person name="Mihaltcheva S."/>
            <person name="Morgado L.N."/>
            <person name="Niskanen T."/>
            <person name="Noordeloos M.E."/>
            <person name="Ohm R.A."/>
            <person name="Ortiz-Santana B."/>
            <person name="Ovrebo C."/>
            <person name="Racz N."/>
            <person name="Riley R."/>
            <person name="Savchenko A."/>
            <person name="Shiryaev A."/>
            <person name="Soop K."/>
            <person name="Spirin V."/>
            <person name="Szebenyi C."/>
            <person name="Tomsovsky M."/>
            <person name="Tulloss R.E."/>
            <person name="Uehling J."/>
            <person name="Grigoriev I.V."/>
            <person name="Vagvolgyi C."/>
            <person name="Papp T."/>
            <person name="Martin F.M."/>
            <person name="Miettinen O."/>
            <person name="Hibbett D.S."/>
            <person name="Nagy L.G."/>
        </authorList>
    </citation>
    <scope>NUCLEOTIDE SEQUENCE [LARGE SCALE GENOMIC DNA]</scope>
    <source>
        <strain evidence="3 4">CBS 166.37</strain>
    </source>
</reference>
<feature type="non-terminal residue" evidence="3">
    <location>
        <position position="1"/>
    </location>
</feature>
<keyword evidence="4" id="KW-1185">Reference proteome</keyword>
<accession>A0A5C3LS01</accession>
<dbReference type="Pfam" id="PF20153">
    <property type="entry name" value="DUF6535"/>
    <property type="match status" value="1"/>
</dbReference>
<gene>
    <name evidence="3" type="ORF">BDQ12DRAFT_611439</name>
</gene>
<evidence type="ECO:0000313" key="3">
    <source>
        <dbReference type="EMBL" id="TFK35552.1"/>
    </source>
</evidence>
<protein>
    <recommendedName>
        <fullName evidence="2">DUF6535 domain-containing protein</fullName>
    </recommendedName>
</protein>
<organism evidence="3 4">
    <name type="scientific">Crucibulum laeve</name>
    <dbReference type="NCBI Taxonomy" id="68775"/>
    <lineage>
        <taxon>Eukaryota</taxon>
        <taxon>Fungi</taxon>
        <taxon>Dikarya</taxon>
        <taxon>Basidiomycota</taxon>
        <taxon>Agaricomycotina</taxon>
        <taxon>Agaricomycetes</taxon>
        <taxon>Agaricomycetidae</taxon>
        <taxon>Agaricales</taxon>
        <taxon>Agaricineae</taxon>
        <taxon>Nidulariaceae</taxon>
        <taxon>Crucibulum</taxon>
    </lineage>
</organism>
<evidence type="ECO:0000313" key="4">
    <source>
        <dbReference type="Proteomes" id="UP000308652"/>
    </source>
</evidence>
<evidence type="ECO:0000256" key="1">
    <source>
        <dbReference type="SAM" id="Phobius"/>
    </source>
</evidence>
<keyword evidence="1" id="KW-1133">Transmembrane helix</keyword>
<feature type="domain" description="DUF6535" evidence="2">
    <location>
        <begin position="2"/>
        <end position="110"/>
    </location>
</feature>